<comment type="caution">
    <text evidence="2">The sequence shown here is derived from an EMBL/GenBank/DDBJ whole genome shotgun (WGS) entry which is preliminary data.</text>
</comment>
<feature type="non-terminal residue" evidence="2">
    <location>
        <position position="1"/>
    </location>
</feature>
<name>A0A813HN14_POLGL</name>
<reference evidence="2" key="1">
    <citation type="submission" date="2021-02" db="EMBL/GenBank/DDBJ databases">
        <authorList>
            <person name="Dougan E. K."/>
            <person name="Rhodes N."/>
            <person name="Thang M."/>
            <person name="Chan C."/>
        </authorList>
    </citation>
    <scope>NUCLEOTIDE SEQUENCE</scope>
</reference>
<evidence type="ECO:0000313" key="2">
    <source>
        <dbReference type="EMBL" id="CAE8638926.1"/>
    </source>
</evidence>
<keyword evidence="3" id="KW-1185">Reference proteome</keyword>
<evidence type="ECO:0000313" key="3">
    <source>
        <dbReference type="Proteomes" id="UP000654075"/>
    </source>
</evidence>
<feature type="coiled-coil region" evidence="1">
    <location>
        <begin position="22"/>
        <end position="63"/>
    </location>
</feature>
<organism evidence="2 3">
    <name type="scientific">Polarella glacialis</name>
    <name type="common">Dinoflagellate</name>
    <dbReference type="NCBI Taxonomy" id="89957"/>
    <lineage>
        <taxon>Eukaryota</taxon>
        <taxon>Sar</taxon>
        <taxon>Alveolata</taxon>
        <taxon>Dinophyceae</taxon>
        <taxon>Suessiales</taxon>
        <taxon>Suessiaceae</taxon>
        <taxon>Polarella</taxon>
    </lineage>
</organism>
<keyword evidence="1" id="KW-0175">Coiled coil</keyword>
<accession>A0A813HN14</accession>
<feature type="non-terminal residue" evidence="2">
    <location>
        <position position="90"/>
    </location>
</feature>
<gene>
    <name evidence="2" type="ORF">PGLA1383_LOCUS54016</name>
</gene>
<protein>
    <submittedName>
        <fullName evidence="2">Uncharacterized protein</fullName>
    </submittedName>
</protein>
<dbReference type="AlphaFoldDB" id="A0A813HN14"/>
<proteinExistence type="predicted"/>
<sequence>FEDMQEASKKRAADAEARFEHIMELKKADDDKKAAIEQAKEEAAASKKQRMELKQELLVKEKQAVVEEANLVKRVSLYCFALMMPFGYET</sequence>
<dbReference type="Proteomes" id="UP000654075">
    <property type="component" value="Unassembled WGS sequence"/>
</dbReference>
<evidence type="ECO:0000256" key="1">
    <source>
        <dbReference type="SAM" id="Coils"/>
    </source>
</evidence>
<dbReference type="EMBL" id="CAJNNV010032093">
    <property type="protein sequence ID" value="CAE8638926.1"/>
    <property type="molecule type" value="Genomic_DNA"/>
</dbReference>